<name>G2YCZ9_BOTF4</name>
<dbReference type="InParanoid" id="G2YCZ9"/>
<protein>
    <submittedName>
        <fullName evidence="1">Uncharacterized protein</fullName>
    </submittedName>
</protein>
<organism evidence="1 2">
    <name type="scientific">Botryotinia fuckeliana (strain T4)</name>
    <name type="common">Noble rot fungus</name>
    <name type="synonym">Botrytis cinerea</name>
    <dbReference type="NCBI Taxonomy" id="999810"/>
    <lineage>
        <taxon>Eukaryota</taxon>
        <taxon>Fungi</taxon>
        <taxon>Dikarya</taxon>
        <taxon>Ascomycota</taxon>
        <taxon>Pezizomycotina</taxon>
        <taxon>Leotiomycetes</taxon>
        <taxon>Helotiales</taxon>
        <taxon>Sclerotiniaceae</taxon>
        <taxon>Botrytis</taxon>
    </lineage>
</organism>
<dbReference type="Proteomes" id="UP000008177">
    <property type="component" value="Unplaced contigs"/>
</dbReference>
<dbReference type="HOGENOM" id="CLU_3377001_0_0_1"/>
<dbReference type="EMBL" id="FQ790320">
    <property type="protein sequence ID" value="CCD49647.1"/>
    <property type="molecule type" value="Genomic_DNA"/>
</dbReference>
<dbReference type="AlphaFoldDB" id="G2YCZ9"/>
<reference evidence="2" key="1">
    <citation type="journal article" date="2011" name="PLoS Genet.">
        <title>Genomic analysis of the necrotrophic fungal pathogens Sclerotinia sclerotiorum and Botrytis cinerea.</title>
        <authorList>
            <person name="Amselem J."/>
            <person name="Cuomo C.A."/>
            <person name="van Kan J.A."/>
            <person name="Viaud M."/>
            <person name="Benito E.P."/>
            <person name="Couloux A."/>
            <person name="Coutinho P.M."/>
            <person name="de Vries R.P."/>
            <person name="Dyer P.S."/>
            <person name="Fillinger S."/>
            <person name="Fournier E."/>
            <person name="Gout L."/>
            <person name="Hahn M."/>
            <person name="Kohn L."/>
            <person name="Lapalu N."/>
            <person name="Plummer K.M."/>
            <person name="Pradier J.M."/>
            <person name="Quevillon E."/>
            <person name="Sharon A."/>
            <person name="Simon A."/>
            <person name="ten Have A."/>
            <person name="Tudzynski B."/>
            <person name="Tudzynski P."/>
            <person name="Wincker P."/>
            <person name="Andrew M."/>
            <person name="Anthouard V."/>
            <person name="Beever R.E."/>
            <person name="Beffa R."/>
            <person name="Benoit I."/>
            <person name="Bouzid O."/>
            <person name="Brault B."/>
            <person name="Chen Z."/>
            <person name="Choquer M."/>
            <person name="Collemare J."/>
            <person name="Cotton P."/>
            <person name="Danchin E.G."/>
            <person name="Da Silva C."/>
            <person name="Gautier A."/>
            <person name="Giraud C."/>
            <person name="Giraud T."/>
            <person name="Gonzalez C."/>
            <person name="Grossetete S."/>
            <person name="Guldener U."/>
            <person name="Henrissat B."/>
            <person name="Howlett B.J."/>
            <person name="Kodira C."/>
            <person name="Kretschmer M."/>
            <person name="Lappartient A."/>
            <person name="Leroch M."/>
            <person name="Levis C."/>
            <person name="Mauceli E."/>
            <person name="Neuveglise C."/>
            <person name="Oeser B."/>
            <person name="Pearson M."/>
            <person name="Poulain J."/>
            <person name="Poussereau N."/>
            <person name="Quesneville H."/>
            <person name="Rascle C."/>
            <person name="Schumacher J."/>
            <person name="Segurens B."/>
            <person name="Sexton A."/>
            <person name="Silva E."/>
            <person name="Sirven C."/>
            <person name="Soanes D.M."/>
            <person name="Talbot N.J."/>
            <person name="Templeton M."/>
            <person name="Yandava C."/>
            <person name="Yarden O."/>
            <person name="Zeng Q."/>
            <person name="Rollins J.A."/>
            <person name="Lebrun M.H."/>
            <person name="Dickman M."/>
        </authorList>
    </citation>
    <scope>NUCLEOTIDE SEQUENCE [LARGE SCALE GENOMIC DNA]</scope>
    <source>
        <strain evidence="2">T4</strain>
    </source>
</reference>
<gene>
    <name evidence="1" type="ORF">BofuT4_uP097550.1</name>
</gene>
<sequence>MVPILIVPLAYLMTMANSLSIVHSHSEREQEYMA</sequence>
<evidence type="ECO:0000313" key="1">
    <source>
        <dbReference type="EMBL" id="CCD49647.1"/>
    </source>
</evidence>
<proteinExistence type="predicted"/>
<evidence type="ECO:0000313" key="2">
    <source>
        <dbReference type="Proteomes" id="UP000008177"/>
    </source>
</evidence>
<accession>G2YCZ9</accession>